<feature type="region of interest" description="Disordered" evidence="1">
    <location>
        <begin position="133"/>
        <end position="159"/>
    </location>
</feature>
<organism evidence="2 3">
    <name type="scientific">Eruca vesicaria subsp. sativa</name>
    <name type="common">Garden rocket</name>
    <name type="synonym">Eruca sativa</name>
    <dbReference type="NCBI Taxonomy" id="29727"/>
    <lineage>
        <taxon>Eukaryota</taxon>
        <taxon>Viridiplantae</taxon>
        <taxon>Streptophyta</taxon>
        <taxon>Embryophyta</taxon>
        <taxon>Tracheophyta</taxon>
        <taxon>Spermatophyta</taxon>
        <taxon>Magnoliopsida</taxon>
        <taxon>eudicotyledons</taxon>
        <taxon>Gunneridae</taxon>
        <taxon>Pentapetalae</taxon>
        <taxon>rosids</taxon>
        <taxon>malvids</taxon>
        <taxon>Brassicales</taxon>
        <taxon>Brassicaceae</taxon>
        <taxon>Brassiceae</taxon>
        <taxon>Eruca</taxon>
    </lineage>
</organism>
<feature type="compositionally biased region" description="Basic and acidic residues" evidence="1">
    <location>
        <begin position="52"/>
        <end position="64"/>
    </location>
</feature>
<gene>
    <name evidence="2" type="ORF">ERUC_LOCUS754</name>
</gene>
<dbReference type="AlphaFoldDB" id="A0ABC8INE1"/>
<dbReference type="PANTHER" id="PTHR36756">
    <property type="entry name" value="EXPRESSED PROTEIN"/>
    <property type="match status" value="1"/>
</dbReference>
<evidence type="ECO:0000256" key="1">
    <source>
        <dbReference type="SAM" id="MobiDB-lite"/>
    </source>
</evidence>
<feature type="compositionally biased region" description="Basic and acidic residues" evidence="1">
    <location>
        <begin position="76"/>
        <end position="91"/>
    </location>
</feature>
<proteinExistence type="predicted"/>
<feature type="compositionally biased region" description="Basic and acidic residues" evidence="1">
    <location>
        <begin position="35"/>
        <end position="44"/>
    </location>
</feature>
<feature type="compositionally biased region" description="Polar residues" evidence="1">
    <location>
        <begin position="133"/>
        <end position="154"/>
    </location>
</feature>
<dbReference type="EMBL" id="CAKOAT010022225">
    <property type="protein sequence ID" value="CAH8284481.1"/>
    <property type="molecule type" value="Genomic_DNA"/>
</dbReference>
<dbReference type="Proteomes" id="UP001642260">
    <property type="component" value="Unassembled WGS sequence"/>
</dbReference>
<protein>
    <submittedName>
        <fullName evidence="2">Uncharacterized protein</fullName>
    </submittedName>
</protein>
<sequence>MDGNMRRLPPWMLTGASSSVGATSNITDNKSAVVKIKDEAEEHPKTKKKRKTREERDDSEEHKKVEIRKRGVRRKIKEEEVKPKIDDDGKSPKIIQSLTCPEADEEDFTVDDLLSFAQEYIKREVDKAREIQTSLSTSGSNMISSQGETNGTRDPTSDDMINLLLGPFFKKSGTN</sequence>
<evidence type="ECO:0000313" key="3">
    <source>
        <dbReference type="Proteomes" id="UP001642260"/>
    </source>
</evidence>
<feature type="region of interest" description="Disordered" evidence="1">
    <location>
        <begin position="1"/>
        <end position="94"/>
    </location>
</feature>
<evidence type="ECO:0000313" key="2">
    <source>
        <dbReference type="EMBL" id="CAH8284481.1"/>
    </source>
</evidence>
<accession>A0ABC8INE1</accession>
<feature type="compositionally biased region" description="Polar residues" evidence="1">
    <location>
        <begin position="15"/>
        <end position="30"/>
    </location>
</feature>
<reference evidence="2 3" key="1">
    <citation type="submission" date="2022-03" db="EMBL/GenBank/DDBJ databases">
        <authorList>
            <person name="Macdonald S."/>
            <person name="Ahmed S."/>
            <person name="Newling K."/>
        </authorList>
    </citation>
    <scope>NUCLEOTIDE SEQUENCE [LARGE SCALE GENOMIC DNA]</scope>
</reference>
<keyword evidence="3" id="KW-1185">Reference proteome</keyword>
<feature type="compositionally biased region" description="Basic residues" evidence="1">
    <location>
        <begin position="65"/>
        <end position="75"/>
    </location>
</feature>
<comment type="caution">
    <text evidence="2">The sequence shown here is derived from an EMBL/GenBank/DDBJ whole genome shotgun (WGS) entry which is preliminary data.</text>
</comment>
<dbReference type="PANTHER" id="PTHR36756:SF1">
    <property type="entry name" value="EXPRESSED PROTEIN"/>
    <property type="match status" value="1"/>
</dbReference>
<name>A0ABC8INE1_ERUVS</name>